<dbReference type="GO" id="GO:0008270">
    <property type="term" value="F:zinc ion binding"/>
    <property type="evidence" value="ECO:0007669"/>
    <property type="project" value="UniProtKB-KW"/>
</dbReference>
<accession>A0A5B6X1M8</accession>
<feature type="compositionally biased region" description="Polar residues" evidence="2">
    <location>
        <begin position="316"/>
        <end position="328"/>
    </location>
</feature>
<keyword evidence="1" id="KW-0862">Zinc</keyword>
<dbReference type="EMBL" id="SMMG02000001">
    <property type="protein sequence ID" value="KAA3487643.1"/>
    <property type="molecule type" value="Genomic_DNA"/>
</dbReference>
<name>A0A5B6X1M8_9ROSI</name>
<sequence>MDPKRAVADAVESNAPALAQGTAPSNSRLVTSGQEGEAKQAFSQMMSEWFTQFVRNNPTVSQPPPPISPPQTSVVPLVMYLNLLNKLPVDKICKYGAEEFRATSGDDVEKSEFWLENTIRVFDEMSLPPEEKFVRLSQYARECVSTEAIMCKRFEDGLNEDIHSLVGIVEIKEFVVLIDRACKAEALEKDKRKAESEVKDVRKRFPSKSFQSTSKKFRNEYSRSKANVGHSSRDLARSQMSSKTPATSMVSVGNVQSEQPECKHCGKRHPGSCRLNDWACFKCGSLDHFIRDCPESVEPLTTQNPRSDNAPMRGRPSQNVRNVSGSQRSTRDNVARSEARAPTRAYAIRAREVASSPDVKTGTYILYDTSVIALIDPSSTHSYICMNLLSSTAFPVKSTEFVIKVSNPLGKSVLVDKVCKNCPLMFPDICFPAGLMLLQFDEFDIILGMDWLTLHDAIVNCKRKTIDLRCPNDEIVRVESMI</sequence>
<evidence type="ECO:0000256" key="2">
    <source>
        <dbReference type="SAM" id="MobiDB-lite"/>
    </source>
</evidence>
<dbReference type="SMART" id="SM00343">
    <property type="entry name" value="ZnF_C2HC"/>
    <property type="match status" value="1"/>
</dbReference>
<dbReference type="InterPro" id="IPR021109">
    <property type="entry name" value="Peptidase_aspartic_dom_sf"/>
</dbReference>
<dbReference type="Gene3D" id="4.10.60.10">
    <property type="entry name" value="Zinc finger, CCHC-type"/>
    <property type="match status" value="1"/>
</dbReference>
<dbReference type="Gene3D" id="2.40.70.10">
    <property type="entry name" value="Acid Proteases"/>
    <property type="match status" value="1"/>
</dbReference>
<comment type="caution">
    <text evidence="4">The sequence shown here is derived from an EMBL/GenBank/DDBJ whole genome shotgun (WGS) entry which is preliminary data.</text>
</comment>
<dbReference type="PROSITE" id="PS50158">
    <property type="entry name" value="ZF_CCHC"/>
    <property type="match status" value="1"/>
</dbReference>
<feature type="domain" description="CCHC-type" evidence="3">
    <location>
        <begin position="280"/>
        <end position="295"/>
    </location>
</feature>
<dbReference type="OrthoDB" id="786726at2759"/>
<feature type="compositionally biased region" description="Polar residues" evidence="2">
    <location>
        <begin position="22"/>
        <end position="34"/>
    </location>
</feature>
<keyword evidence="1" id="KW-0479">Metal-binding</keyword>
<feature type="compositionally biased region" description="Basic and acidic residues" evidence="2">
    <location>
        <begin position="329"/>
        <end position="340"/>
    </location>
</feature>
<evidence type="ECO:0000313" key="5">
    <source>
        <dbReference type="Proteomes" id="UP000325315"/>
    </source>
</evidence>
<dbReference type="PANTHER" id="PTHR15503">
    <property type="entry name" value="LDOC1 RELATED"/>
    <property type="match status" value="1"/>
</dbReference>
<keyword evidence="1" id="KW-0863">Zinc-finger</keyword>
<dbReference type="Pfam" id="PF08284">
    <property type="entry name" value="RVP_2"/>
    <property type="match status" value="1"/>
</dbReference>
<evidence type="ECO:0000256" key="1">
    <source>
        <dbReference type="PROSITE-ProRule" id="PRU00047"/>
    </source>
</evidence>
<dbReference type="CDD" id="cd00303">
    <property type="entry name" value="retropepsin_like"/>
    <property type="match status" value="1"/>
</dbReference>
<dbReference type="PANTHER" id="PTHR15503:SF45">
    <property type="entry name" value="RNA-DIRECTED DNA POLYMERASE HOMOLOG"/>
    <property type="match status" value="1"/>
</dbReference>
<protein>
    <submittedName>
        <fullName evidence="4">Gag-Pol polyprotein</fullName>
    </submittedName>
</protein>
<dbReference type="Pfam" id="PF00098">
    <property type="entry name" value="zf-CCHC"/>
    <property type="match status" value="1"/>
</dbReference>
<feature type="region of interest" description="Disordered" evidence="2">
    <location>
        <begin position="297"/>
        <end position="340"/>
    </location>
</feature>
<dbReference type="GO" id="GO:0003676">
    <property type="term" value="F:nucleic acid binding"/>
    <property type="evidence" value="ECO:0007669"/>
    <property type="project" value="InterPro"/>
</dbReference>
<evidence type="ECO:0000259" key="3">
    <source>
        <dbReference type="PROSITE" id="PS50158"/>
    </source>
</evidence>
<reference evidence="5" key="1">
    <citation type="journal article" date="2019" name="Plant Biotechnol. J.">
        <title>Genome sequencing of the Australian wild diploid species Gossypium australe highlights disease resistance and delayed gland morphogenesis.</title>
        <authorList>
            <person name="Cai Y."/>
            <person name="Cai X."/>
            <person name="Wang Q."/>
            <person name="Wang P."/>
            <person name="Zhang Y."/>
            <person name="Cai C."/>
            <person name="Xu Y."/>
            <person name="Wang K."/>
            <person name="Zhou Z."/>
            <person name="Wang C."/>
            <person name="Geng S."/>
            <person name="Li B."/>
            <person name="Dong Q."/>
            <person name="Hou Y."/>
            <person name="Wang H."/>
            <person name="Ai P."/>
            <person name="Liu Z."/>
            <person name="Yi F."/>
            <person name="Sun M."/>
            <person name="An G."/>
            <person name="Cheng J."/>
            <person name="Zhang Y."/>
            <person name="Shi Q."/>
            <person name="Xie Y."/>
            <person name="Shi X."/>
            <person name="Chang Y."/>
            <person name="Huang F."/>
            <person name="Chen Y."/>
            <person name="Hong S."/>
            <person name="Mi L."/>
            <person name="Sun Q."/>
            <person name="Zhang L."/>
            <person name="Zhou B."/>
            <person name="Peng R."/>
            <person name="Zhang X."/>
            <person name="Liu F."/>
        </authorList>
    </citation>
    <scope>NUCLEOTIDE SEQUENCE [LARGE SCALE GENOMIC DNA]</scope>
    <source>
        <strain evidence="5">cv. PA1801</strain>
    </source>
</reference>
<dbReference type="InterPro" id="IPR032567">
    <property type="entry name" value="RTL1-rel"/>
</dbReference>
<dbReference type="AlphaFoldDB" id="A0A5B6X1M8"/>
<feature type="region of interest" description="Disordered" evidence="2">
    <location>
        <begin position="1"/>
        <end position="35"/>
    </location>
</feature>
<proteinExistence type="predicted"/>
<dbReference type="Proteomes" id="UP000325315">
    <property type="component" value="Unassembled WGS sequence"/>
</dbReference>
<evidence type="ECO:0000313" key="4">
    <source>
        <dbReference type="EMBL" id="KAA3487643.1"/>
    </source>
</evidence>
<organism evidence="4 5">
    <name type="scientific">Gossypium australe</name>
    <dbReference type="NCBI Taxonomy" id="47621"/>
    <lineage>
        <taxon>Eukaryota</taxon>
        <taxon>Viridiplantae</taxon>
        <taxon>Streptophyta</taxon>
        <taxon>Embryophyta</taxon>
        <taxon>Tracheophyta</taxon>
        <taxon>Spermatophyta</taxon>
        <taxon>Magnoliopsida</taxon>
        <taxon>eudicotyledons</taxon>
        <taxon>Gunneridae</taxon>
        <taxon>Pentapetalae</taxon>
        <taxon>rosids</taxon>
        <taxon>malvids</taxon>
        <taxon>Malvales</taxon>
        <taxon>Malvaceae</taxon>
        <taxon>Malvoideae</taxon>
        <taxon>Gossypium</taxon>
    </lineage>
</organism>
<dbReference type="InterPro" id="IPR001878">
    <property type="entry name" value="Znf_CCHC"/>
</dbReference>
<feature type="region of interest" description="Disordered" evidence="2">
    <location>
        <begin position="207"/>
        <end position="249"/>
    </location>
</feature>
<keyword evidence="5" id="KW-1185">Reference proteome</keyword>
<gene>
    <name evidence="4" type="ORF">EPI10_031457</name>
</gene>
<feature type="compositionally biased region" description="Polar residues" evidence="2">
    <location>
        <begin position="238"/>
        <end position="249"/>
    </location>
</feature>